<reference evidence="2 3" key="1">
    <citation type="submission" date="2024-09" db="EMBL/GenBank/DDBJ databases">
        <title>Chromosome-scale assembly of Riccia sorocarpa.</title>
        <authorList>
            <person name="Paukszto L."/>
        </authorList>
    </citation>
    <scope>NUCLEOTIDE SEQUENCE [LARGE SCALE GENOMIC DNA]</scope>
    <source>
        <strain evidence="2">LP-2024</strain>
        <tissue evidence="2">Aerial parts of the thallus</tissue>
    </source>
</reference>
<gene>
    <name evidence="2" type="ORF">R1sor_024483</name>
</gene>
<keyword evidence="3" id="KW-1185">Reference proteome</keyword>
<feature type="region of interest" description="Disordered" evidence="1">
    <location>
        <begin position="1"/>
        <end position="59"/>
    </location>
</feature>
<feature type="compositionally biased region" description="Acidic residues" evidence="1">
    <location>
        <begin position="24"/>
        <end position="42"/>
    </location>
</feature>
<organism evidence="2 3">
    <name type="scientific">Riccia sorocarpa</name>
    <dbReference type="NCBI Taxonomy" id="122646"/>
    <lineage>
        <taxon>Eukaryota</taxon>
        <taxon>Viridiplantae</taxon>
        <taxon>Streptophyta</taxon>
        <taxon>Embryophyta</taxon>
        <taxon>Marchantiophyta</taxon>
        <taxon>Marchantiopsida</taxon>
        <taxon>Marchantiidae</taxon>
        <taxon>Marchantiales</taxon>
        <taxon>Ricciaceae</taxon>
        <taxon>Riccia</taxon>
    </lineage>
</organism>
<dbReference type="InterPro" id="IPR036691">
    <property type="entry name" value="Endo/exonu/phosph_ase_sf"/>
</dbReference>
<evidence type="ECO:0000313" key="2">
    <source>
        <dbReference type="EMBL" id="KAL3681527.1"/>
    </source>
</evidence>
<protein>
    <submittedName>
        <fullName evidence="2">Uncharacterized protein</fullName>
    </submittedName>
</protein>
<accession>A0ABD3GQL9</accession>
<dbReference type="EMBL" id="JBJQOH010000007">
    <property type="protein sequence ID" value="KAL3681527.1"/>
    <property type="molecule type" value="Genomic_DNA"/>
</dbReference>
<dbReference type="Proteomes" id="UP001633002">
    <property type="component" value="Unassembled WGS sequence"/>
</dbReference>
<sequence>MVETEDDDAILLHNDDGAGSVGTLEDDPAEDNDDDPEDDPEDLPASSANPAEDEDPGVSERVIDSLPRGLKGMVDEFFCAASRVGVRFTRIAKKESRVVWSRLDRIYLTNGALWVDHREITRHSSNTLSDHALVSMTIQLEPDRRKKIETYFKMSWQELKDPIVLQKSARAKEKQQEGDLEAEIEWRKARLTEHHSEVEVEALARVEKRAKEKVLGEAREWRTRSRIKWLSEDEAPSKFFFAKLRAKWARESIEALENEEGAVLTENEEILDEIHDFYQGLCSAESESPEGATAMEEVLQLMQRRKRAEVCHKSLTRLKSKGCLLWQQTKPWD</sequence>
<name>A0ABD3GQL9_9MARC</name>
<comment type="caution">
    <text evidence="2">The sequence shown here is derived from an EMBL/GenBank/DDBJ whole genome shotgun (WGS) entry which is preliminary data.</text>
</comment>
<evidence type="ECO:0000256" key="1">
    <source>
        <dbReference type="SAM" id="MobiDB-lite"/>
    </source>
</evidence>
<proteinExistence type="predicted"/>
<dbReference type="SUPFAM" id="SSF56219">
    <property type="entry name" value="DNase I-like"/>
    <property type="match status" value="1"/>
</dbReference>
<dbReference type="AlphaFoldDB" id="A0ABD3GQL9"/>
<evidence type="ECO:0000313" key="3">
    <source>
        <dbReference type="Proteomes" id="UP001633002"/>
    </source>
</evidence>